<feature type="compositionally biased region" description="Basic and acidic residues" evidence="1">
    <location>
        <begin position="732"/>
        <end position="774"/>
    </location>
</feature>
<evidence type="ECO:0000256" key="1">
    <source>
        <dbReference type="SAM" id="MobiDB-lite"/>
    </source>
</evidence>
<feature type="compositionally biased region" description="Polar residues" evidence="1">
    <location>
        <begin position="270"/>
        <end position="280"/>
    </location>
</feature>
<name>A0A6G1KPC9_9PLEO</name>
<feature type="region of interest" description="Disordered" evidence="1">
    <location>
        <begin position="1"/>
        <end position="605"/>
    </location>
</feature>
<dbReference type="EMBL" id="MU005764">
    <property type="protein sequence ID" value="KAF2714332.1"/>
    <property type="molecule type" value="Genomic_DNA"/>
</dbReference>
<feature type="compositionally biased region" description="Pro residues" evidence="1">
    <location>
        <begin position="422"/>
        <end position="435"/>
    </location>
</feature>
<accession>A0A6G1KPC9</accession>
<gene>
    <name evidence="2" type="ORF">K504DRAFT_849</name>
</gene>
<dbReference type="Proteomes" id="UP000799428">
    <property type="component" value="Unassembled WGS sequence"/>
</dbReference>
<feature type="compositionally biased region" description="Polar residues" evidence="1">
    <location>
        <begin position="239"/>
        <end position="251"/>
    </location>
</feature>
<feature type="compositionally biased region" description="Polar residues" evidence="1">
    <location>
        <begin position="495"/>
        <end position="507"/>
    </location>
</feature>
<feature type="compositionally biased region" description="Basic and acidic residues" evidence="1">
    <location>
        <begin position="462"/>
        <end position="471"/>
    </location>
</feature>
<feature type="region of interest" description="Disordered" evidence="1">
    <location>
        <begin position="622"/>
        <end position="671"/>
    </location>
</feature>
<protein>
    <submittedName>
        <fullName evidence="2">Uncharacterized protein</fullName>
    </submittedName>
</protein>
<organism evidence="2 3">
    <name type="scientific">Pleomassaria siparia CBS 279.74</name>
    <dbReference type="NCBI Taxonomy" id="1314801"/>
    <lineage>
        <taxon>Eukaryota</taxon>
        <taxon>Fungi</taxon>
        <taxon>Dikarya</taxon>
        <taxon>Ascomycota</taxon>
        <taxon>Pezizomycotina</taxon>
        <taxon>Dothideomycetes</taxon>
        <taxon>Pleosporomycetidae</taxon>
        <taxon>Pleosporales</taxon>
        <taxon>Pleomassariaceae</taxon>
        <taxon>Pleomassaria</taxon>
    </lineage>
</organism>
<feature type="compositionally biased region" description="Basic and acidic residues" evidence="1">
    <location>
        <begin position="196"/>
        <end position="210"/>
    </location>
</feature>
<feature type="compositionally biased region" description="Polar residues" evidence="1">
    <location>
        <begin position="331"/>
        <end position="343"/>
    </location>
</feature>
<feature type="compositionally biased region" description="Polar residues" evidence="1">
    <location>
        <begin position="289"/>
        <end position="301"/>
    </location>
</feature>
<evidence type="ECO:0000313" key="2">
    <source>
        <dbReference type="EMBL" id="KAF2714332.1"/>
    </source>
</evidence>
<evidence type="ECO:0000313" key="3">
    <source>
        <dbReference type="Proteomes" id="UP000799428"/>
    </source>
</evidence>
<feature type="compositionally biased region" description="Low complexity" evidence="1">
    <location>
        <begin position="87"/>
        <end position="104"/>
    </location>
</feature>
<feature type="compositionally biased region" description="Polar residues" evidence="1">
    <location>
        <begin position="443"/>
        <end position="460"/>
    </location>
</feature>
<proteinExistence type="predicted"/>
<feature type="compositionally biased region" description="Basic and acidic residues" evidence="1">
    <location>
        <begin position="637"/>
        <end position="648"/>
    </location>
</feature>
<feature type="compositionally biased region" description="Polar residues" evidence="1">
    <location>
        <begin position="650"/>
        <end position="659"/>
    </location>
</feature>
<feature type="compositionally biased region" description="Polar residues" evidence="1">
    <location>
        <begin position="215"/>
        <end position="224"/>
    </location>
</feature>
<reference evidence="2" key="1">
    <citation type="journal article" date="2020" name="Stud. Mycol.">
        <title>101 Dothideomycetes genomes: a test case for predicting lifestyles and emergence of pathogens.</title>
        <authorList>
            <person name="Haridas S."/>
            <person name="Albert R."/>
            <person name="Binder M."/>
            <person name="Bloem J."/>
            <person name="Labutti K."/>
            <person name="Salamov A."/>
            <person name="Andreopoulos B."/>
            <person name="Baker S."/>
            <person name="Barry K."/>
            <person name="Bills G."/>
            <person name="Bluhm B."/>
            <person name="Cannon C."/>
            <person name="Castanera R."/>
            <person name="Culley D."/>
            <person name="Daum C."/>
            <person name="Ezra D."/>
            <person name="Gonzalez J."/>
            <person name="Henrissat B."/>
            <person name="Kuo A."/>
            <person name="Liang C."/>
            <person name="Lipzen A."/>
            <person name="Lutzoni F."/>
            <person name="Magnuson J."/>
            <person name="Mondo S."/>
            <person name="Nolan M."/>
            <person name="Ohm R."/>
            <person name="Pangilinan J."/>
            <person name="Park H.-J."/>
            <person name="Ramirez L."/>
            <person name="Alfaro M."/>
            <person name="Sun H."/>
            <person name="Tritt A."/>
            <person name="Yoshinaga Y."/>
            <person name="Zwiers L.-H."/>
            <person name="Turgeon B."/>
            <person name="Goodwin S."/>
            <person name="Spatafora J."/>
            <person name="Crous P."/>
            <person name="Grigoriev I."/>
        </authorList>
    </citation>
    <scope>NUCLEOTIDE SEQUENCE</scope>
    <source>
        <strain evidence="2">CBS 279.74</strain>
    </source>
</reference>
<feature type="compositionally biased region" description="Low complexity" evidence="1">
    <location>
        <begin position="124"/>
        <end position="139"/>
    </location>
</feature>
<dbReference type="OrthoDB" id="5407458at2759"/>
<feature type="compositionally biased region" description="Basic and acidic residues" evidence="1">
    <location>
        <begin position="555"/>
        <end position="569"/>
    </location>
</feature>
<feature type="region of interest" description="Disordered" evidence="1">
    <location>
        <begin position="717"/>
        <end position="774"/>
    </location>
</feature>
<keyword evidence="3" id="KW-1185">Reference proteome</keyword>
<sequence length="774" mass="86312">MAGMSLQPTVEDYYSSDSDNDSNHALVLESTRRSSGNANANANANMTAKRSHPSDLGNDKSPPVEQVAHIDLQSDSGYSSHYAGTMSSADSALSSPPTSSASIPPASPPIVMRRPTINNDRKPSSQSSQSSPRNPLQRSGSVSTRKPKERRRTQGNEEDCNDPNCHECIPIPTQSTRGRRPKLLDSALDLYNPRLFDPRDQRDQRSEHSDPAPSYISSPQSPTYTRPGPYVQGSAVVQPASTPRRPSSTNRPARPARPLSYHGGDPASYWNPTLQASMYQNGPPPSMSAHFSTMHQPSQMASYHMPPHPSTYYAQGMVHPMQTPPPYDAQQRPSMASRGSSHYNTRDNRGRPVSGYGPTVVTQEQPVANMPSARYPTAGQNPRERPVMEQYDSESSSEYTEEEEEEVQVRNGRNDRKIRALMPPPPPPIKTPVPRRPSLRHAATTQVYNTDRRMSQSQTLPERPKERDPRPPTRVSTAAPSRVASVSRPALVQNPKAQSAYESNRNAQIVVENPRSIRRQSYQGYDKQFEAEEKERRRNNRTSRIYSDPKVYAIENKRSSKNYAEEPPRNQKAYTENAVVPARRRQTVSGARRREDKLSNAEAYLQSTRGLDEPIVDKVHRAAKRASRVPSEPSEAESAHSKGSDKASRVSMSNRTTVTNGGGSGEIRLRVDTSTPLSLQFNGDMEGRTLHINPVEDGMADIVIGNPGSREAMYRSERGSVLGRPKAIMPSDARDARRETEEASVRSERTSRTSRRSEGDRRVLQRRRREYEYN</sequence>
<feature type="compositionally biased region" description="Basic and acidic residues" evidence="1">
    <location>
        <begin position="527"/>
        <end position="536"/>
    </location>
</feature>
<dbReference type="AlphaFoldDB" id="A0A6G1KPC9"/>